<sequence>MENHALHNLDESLLLDGAFLPPPEPAHEPSGNSFDESEIGINRPCSNAHTSILRGIQTPSGFSSSSLLPPTDPTENFEWFFQNGTETTKMAPINLQLESNVVSPPQCLGSIDFPLGMIHFRDPSITAETHRDLVFFLPPQSTESGPIATPECCGRLLRKAISHVTSFLPIFHQPTLDFNLIPRELCAAILCVGLLVCDEPGAHEIGCSMLPSLRAAILRFVEHVPVKSPQIWVLEAMILVEIAGMFYADRMSMELSDIFHGTLVTLARRLRLFEASREPPRTIPMHAQDERWAEWIKVEKCKRLGYSIFVIDVQHALLFGHGREILSPLAIKLDLPCPDSAWQASNAQQWAIEIQNSYAHRLKFHEIHQEILSIGGTLQTFSTFDAFTGCLFISGLVSIDLDWRERCHGPFFDFAKLRVQTGTLLDVVYDQLQDMPESQMKSNALTMYYLSSTSLRVSFNDLEDATNSGFSLAGTTPSEQARTAIVRLLTKSKVCKTSARHAIRILRLYTPLSPGFASPLETSALYLSALTLWAYALSQGCTNVIPTPYSKGSELEALDAMTAAINSEGNSTTLASWLKTASFAAERLSQKKHDNAKEYSEVLRGLIKTIV</sequence>
<accession>A0A8E2EPW2</accession>
<dbReference type="PANTHER" id="PTHR40626">
    <property type="entry name" value="MIP31509P"/>
    <property type="match status" value="1"/>
</dbReference>
<gene>
    <name evidence="9" type="ORF">AOQ84DRAFT_357391</name>
</gene>
<evidence type="ECO:0000256" key="3">
    <source>
        <dbReference type="ARBA" id="ARBA00022737"/>
    </source>
</evidence>
<evidence type="ECO:0000256" key="4">
    <source>
        <dbReference type="ARBA" id="ARBA00022771"/>
    </source>
</evidence>
<evidence type="ECO:0000256" key="7">
    <source>
        <dbReference type="SAM" id="MobiDB-lite"/>
    </source>
</evidence>
<dbReference type="CDD" id="cd12148">
    <property type="entry name" value="fungal_TF_MHR"/>
    <property type="match status" value="1"/>
</dbReference>
<evidence type="ECO:0000256" key="5">
    <source>
        <dbReference type="ARBA" id="ARBA00022833"/>
    </source>
</evidence>
<evidence type="ECO:0000259" key="8">
    <source>
        <dbReference type="Pfam" id="PF04082"/>
    </source>
</evidence>
<dbReference type="Pfam" id="PF04082">
    <property type="entry name" value="Fungal_trans"/>
    <property type="match status" value="1"/>
</dbReference>
<dbReference type="GO" id="GO:0008270">
    <property type="term" value="F:zinc ion binding"/>
    <property type="evidence" value="ECO:0007669"/>
    <property type="project" value="UniProtKB-KW"/>
</dbReference>
<evidence type="ECO:0000256" key="6">
    <source>
        <dbReference type="ARBA" id="ARBA00023242"/>
    </source>
</evidence>
<organism evidence="9 10">
    <name type="scientific">Glonium stellatum</name>
    <dbReference type="NCBI Taxonomy" id="574774"/>
    <lineage>
        <taxon>Eukaryota</taxon>
        <taxon>Fungi</taxon>
        <taxon>Dikarya</taxon>
        <taxon>Ascomycota</taxon>
        <taxon>Pezizomycotina</taxon>
        <taxon>Dothideomycetes</taxon>
        <taxon>Pleosporomycetidae</taxon>
        <taxon>Gloniales</taxon>
        <taxon>Gloniaceae</taxon>
        <taxon>Glonium</taxon>
    </lineage>
</organism>
<keyword evidence="6" id="KW-0539">Nucleus</keyword>
<keyword evidence="10" id="KW-1185">Reference proteome</keyword>
<keyword evidence="3" id="KW-0677">Repeat</keyword>
<feature type="domain" description="Xylanolytic transcriptional activator regulatory" evidence="8">
    <location>
        <begin position="164"/>
        <end position="378"/>
    </location>
</feature>
<comment type="subcellular location">
    <subcellularLocation>
        <location evidence="1">Nucleus</location>
    </subcellularLocation>
</comment>
<protein>
    <recommendedName>
        <fullName evidence="8">Xylanolytic transcriptional activator regulatory domain-containing protein</fullName>
    </recommendedName>
</protein>
<name>A0A8E2EPW2_9PEZI</name>
<keyword evidence="4" id="KW-0863">Zinc-finger</keyword>
<dbReference type="GO" id="GO:0006351">
    <property type="term" value="P:DNA-templated transcription"/>
    <property type="evidence" value="ECO:0007669"/>
    <property type="project" value="InterPro"/>
</dbReference>
<dbReference type="AlphaFoldDB" id="A0A8E2EPW2"/>
<dbReference type="InterPro" id="IPR051059">
    <property type="entry name" value="VerF-like"/>
</dbReference>
<reference evidence="9 10" key="1">
    <citation type="journal article" date="2016" name="Nat. Commun.">
        <title>Ectomycorrhizal ecology is imprinted in the genome of the dominant symbiotic fungus Cenococcum geophilum.</title>
        <authorList>
            <consortium name="DOE Joint Genome Institute"/>
            <person name="Peter M."/>
            <person name="Kohler A."/>
            <person name="Ohm R.A."/>
            <person name="Kuo A."/>
            <person name="Krutzmann J."/>
            <person name="Morin E."/>
            <person name="Arend M."/>
            <person name="Barry K.W."/>
            <person name="Binder M."/>
            <person name="Choi C."/>
            <person name="Clum A."/>
            <person name="Copeland A."/>
            <person name="Grisel N."/>
            <person name="Haridas S."/>
            <person name="Kipfer T."/>
            <person name="LaButti K."/>
            <person name="Lindquist E."/>
            <person name="Lipzen A."/>
            <person name="Maire R."/>
            <person name="Meier B."/>
            <person name="Mihaltcheva S."/>
            <person name="Molinier V."/>
            <person name="Murat C."/>
            <person name="Poggeler S."/>
            <person name="Quandt C.A."/>
            <person name="Sperisen C."/>
            <person name="Tritt A."/>
            <person name="Tisserant E."/>
            <person name="Crous P.W."/>
            <person name="Henrissat B."/>
            <person name="Nehls U."/>
            <person name="Egli S."/>
            <person name="Spatafora J.W."/>
            <person name="Grigoriev I.V."/>
            <person name="Martin F.M."/>
        </authorList>
    </citation>
    <scope>NUCLEOTIDE SEQUENCE [LARGE SCALE GENOMIC DNA]</scope>
    <source>
        <strain evidence="9 10">CBS 207.34</strain>
    </source>
</reference>
<evidence type="ECO:0000256" key="1">
    <source>
        <dbReference type="ARBA" id="ARBA00004123"/>
    </source>
</evidence>
<dbReference type="GO" id="GO:0000981">
    <property type="term" value="F:DNA-binding transcription factor activity, RNA polymerase II-specific"/>
    <property type="evidence" value="ECO:0007669"/>
    <property type="project" value="InterPro"/>
</dbReference>
<feature type="region of interest" description="Disordered" evidence="7">
    <location>
        <begin position="16"/>
        <end position="41"/>
    </location>
</feature>
<keyword evidence="2" id="KW-0479">Metal-binding</keyword>
<evidence type="ECO:0000313" key="10">
    <source>
        <dbReference type="Proteomes" id="UP000250140"/>
    </source>
</evidence>
<dbReference type="GO" id="GO:0005634">
    <property type="term" value="C:nucleus"/>
    <property type="evidence" value="ECO:0007669"/>
    <property type="project" value="UniProtKB-SubCell"/>
</dbReference>
<dbReference type="Proteomes" id="UP000250140">
    <property type="component" value="Unassembled WGS sequence"/>
</dbReference>
<dbReference type="PANTHER" id="PTHR40626:SF11">
    <property type="entry name" value="ZINC FINGER PROTEIN YPR022C"/>
    <property type="match status" value="1"/>
</dbReference>
<evidence type="ECO:0000256" key="2">
    <source>
        <dbReference type="ARBA" id="ARBA00022723"/>
    </source>
</evidence>
<keyword evidence="5" id="KW-0862">Zinc</keyword>
<dbReference type="EMBL" id="KV750960">
    <property type="protein sequence ID" value="OCL02430.1"/>
    <property type="molecule type" value="Genomic_DNA"/>
</dbReference>
<dbReference type="GO" id="GO:0000785">
    <property type="term" value="C:chromatin"/>
    <property type="evidence" value="ECO:0007669"/>
    <property type="project" value="TreeGrafter"/>
</dbReference>
<dbReference type="OrthoDB" id="10018191at2759"/>
<dbReference type="InterPro" id="IPR007219">
    <property type="entry name" value="XnlR_reg_dom"/>
</dbReference>
<proteinExistence type="predicted"/>
<evidence type="ECO:0000313" key="9">
    <source>
        <dbReference type="EMBL" id="OCL02430.1"/>
    </source>
</evidence>
<dbReference type="GO" id="GO:0000978">
    <property type="term" value="F:RNA polymerase II cis-regulatory region sequence-specific DNA binding"/>
    <property type="evidence" value="ECO:0007669"/>
    <property type="project" value="InterPro"/>
</dbReference>